<comment type="similarity">
    <text evidence="2">Belongs to the ATP-dependent AMP-binding enzyme family.</text>
</comment>
<dbReference type="GO" id="GO:0005737">
    <property type="term" value="C:cytoplasm"/>
    <property type="evidence" value="ECO:0007669"/>
    <property type="project" value="TreeGrafter"/>
</dbReference>
<dbReference type="NCBIfam" id="TIGR03605">
    <property type="entry name" value="antibiot_sagB"/>
    <property type="match status" value="1"/>
</dbReference>
<protein>
    <submittedName>
        <fullName evidence="11">Amino acid adenylation domain protein</fullName>
    </submittedName>
</protein>
<dbReference type="Gene3D" id="3.40.640.10">
    <property type="entry name" value="Type I PLP-dependent aspartate aminotransferase-like (Major domain)"/>
    <property type="match status" value="1"/>
</dbReference>
<dbReference type="Gene3D" id="3.40.109.10">
    <property type="entry name" value="NADH Oxidase"/>
    <property type="match status" value="1"/>
</dbReference>
<dbReference type="InterPro" id="IPR029479">
    <property type="entry name" value="Nitroreductase"/>
</dbReference>
<dbReference type="Pfam" id="PF22621">
    <property type="entry name" value="CurL-like_PKS_C"/>
    <property type="match status" value="1"/>
</dbReference>
<dbReference type="Gene3D" id="3.30.300.30">
    <property type="match status" value="3"/>
</dbReference>
<dbReference type="InterPro" id="IPR042099">
    <property type="entry name" value="ANL_N_sf"/>
</dbReference>
<dbReference type="InterPro" id="IPR036736">
    <property type="entry name" value="ACP-like_sf"/>
</dbReference>
<dbReference type="InterPro" id="IPR020806">
    <property type="entry name" value="PKS_PP-bd"/>
</dbReference>
<comment type="cofactor">
    <cofactor evidence="1">
        <name>pantetheine 4'-phosphate</name>
        <dbReference type="ChEBI" id="CHEBI:47942"/>
    </cofactor>
</comment>
<dbReference type="InterPro" id="IPR020841">
    <property type="entry name" value="PKS_Beta-ketoAc_synthase_dom"/>
</dbReference>
<dbReference type="PROSITE" id="PS00606">
    <property type="entry name" value="KS3_1"/>
    <property type="match status" value="1"/>
</dbReference>
<dbReference type="FunFam" id="3.30.559.10:FF:000023">
    <property type="entry name" value="Non-ribosomal peptide synthetase"/>
    <property type="match status" value="1"/>
</dbReference>
<dbReference type="Gene3D" id="1.10.1200.10">
    <property type="entry name" value="ACP-like"/>
    <property type="match status" value="3"/>
</dbReference>
<evidence type="ECO:0000256" key="6">
    <source>
        <dbReference type="ARBA" id="ARBA00022679"/>
    </source>
</evidence>
<dbReference type="InterPro" id="IPR016039">
    <property type="entry name" value="Thiolase-like"/>
</dbReference>
<dbReference type="Gene3D" id="2.30.38.10">
    <property type="entry name" value="Luciferase, Domain 3"/>
    <property type="match status" value="1"/>
</dbReference>
<keyword evidence="8" id="KW-0045">Antibiotic biosynthesis</keyword>
<accession>B8I979</accession>
<dbReference type="InterPro" id="IPR000873">
    <property type="entry name" value="AMP-dep_synth/lig_dom"/>
</dbReference>
<dbReference type="SMART" id="SM00825">
    <property type="entry name" value="PKS_KS"/>
    <property type="match status" value="1"/>
</dbReference>
<keyword evidence="5" id="KW-0436">Ligase</keyword>
<evidence type="ECO:0000256" key="2">
    <source>
        <dbReference type="ARBA" id="ARBA00006432"/>
    </source>
</evidence>
<proteinExistence type="inferred from homology"/>
<dbReference type="GO" id="GO:0016491">
    <property type="term" value="F:oxidoreductase activity"/>
    <property type="evidence" value="ECO:0007669"/>
    <property type="project" value="InterPro"/>
</dbReference>
<dbReference type="CDD" id="cd12114">
    <property type="entry name" value="A_NRPS_TlmIV_like"/>
    <property type="match status" value="1"/>
</dbReference>
<dbReference type="InterPro" id="IPR009081">
    <property type="entry name" value="PP-bd_ACP"/>
</dbReference>
<dbReference type="GO" id="GO:0016874">
    <property type="term" value="F:ligase activity"/>
    <property type="evidence" value="ECO:0007669"/>
    <property type="project" value="UniProtKB-KW"/>
</dbReference>
<dbReference type="Pfam" id="PF00501">
    <property type="entry name" value="AMP-binding"/>
    <property type="match status" value="2"/>
</dbReference>
<dbReference type="InterPro" id="IPR005814">
    <property type="entry name" value="Aminotrans_3"/>
</dbReference>
<dbReference type="Gene3D" id="3.90.1150.10">
    <property type="entry name" value="Aspartate Aminotransferase, domain 1"/>
    <property type="match status" value="1"/>
</dbReference>
<evidence type="ECO:0000313" key="12">
    <source>
        <dbReference type="Proteomes" id="UP000001349"/>
    </source>
</evidence>
<dbReference type="CDD" id="cd00833">
    <property type="entry name" value="PKS"/>
    <property type="match status" value="1"/>
</dbReference>
<dbReference type="InterPro" id="IPR015421">
    <property type="entry name" value="PyrdxlP-dep_Trfase_major"/>
</dbReference>
<dbReference type="PROSITE" id="PS50075">
    <property type="entry name" value="CARRIER"/>
    <property type="match status" value="3"/>
</dbReference>
<dbReference type="InterPro" id="IPR000415">
    <property type="entry name" value="Nitroreductase-like"/>
</dbReference>
<dbReference type="Gene3D" id="3.40.47.10">
    <property type="match status" value="1"/>
</dbReference>
<keyword evidence="3" id="KW-0596">Phosphopantetheine</keyword>
<dbReference type="Pfam" id="PF00881">
    <property type="entry name" value="Nitroreductase"/>
    <property type="match status" value="1"/>
</dbReference>
<dbReference type="SUPFAM" id="SSF56801">
    <property type="entry name" value="Acetyl-CoA synthetase-like"/>
    <property type="match status" value="2"/>
</dbReference>
<dbReference type="Gene3D" id="3.40.50.12780">
    <property type="entry name" value="N-terminal domain of ligase-like"/>
    <property type="match status" value="1"/>
</dbReference>
<keyword evidence="4" id="KW-0597">Phosphoprotein</keyword>
<keyword evidence="7" id="KW-0663">Pyridoxal phosphate</keyword>
<dbReference type="GO" id="GO:0004315">
    <property type="term" value="F:3-oxoacyl-[acyl-carrier-protein] synthase activity"/>
    <property type="evidence" value="ECO:0007669"/>
    <property type="project" value="InterPro"/>
</dbReference>
<dbReference type="PROSITE" id="PS00455">
    <property type="entry name" value="AMP_BINDING"/>
    <property type="match status" value="1"/>
</dbReference>
<dbReference type="EMBL" id="CP001348">
    <property type="protein sequence ID" value="ACL75339.1"/>
    <property type="molecule type" value="Genomic_DNA"/>
</dbReference>
<sequence length="3739" mass="421698">MSEVTRLVFENVISGKIEEGVGVELLESLKINGNKKYKDVAIIGISAKLPNANDIDEYWSNLEKGVDCIRPFPPSRRKDVEGFILHYTSAKKGEIKYSHGGFLDEVDKFDYKFFRLLPKEANTMDPNQRLFLQTAWEAIEDGGYGGGKLTGSKTGVYLGYDNWPIYGQYISKTSPSQVMTSVAGNVTSVIASRISYLLDLKGPAVIMDTACSSSLVALHIACQALRQNECEQAIVGGVKLNLLPAEGILEIGQESKNHRIKTFDEDSDGFVWGEGVAAILLKPLDKALRDRDNIYAVIKGSAINQDGNSVGIAAPNVLAQEEVILNAWKDANIDPETISCIEAHGTGTRIGDPIEIDAIQRAFKRYTEKKQFCAVGSVKTAIGHLDNVSGMAALIKMILAMKNKKIPAHLNFKSPNHNIHFHKSSVYVNSQLSNWETDGPMRCGINSFGISGTNCHVILEEAPSYERQEPIDKKLKVLAISAKSSEALQELVVRYEDFLNKGYDINFDDLCYTANTGRGHYNYRLALIFYDEADLKKKLRSINVNSLKKLNQKGIHFNIHKVINESTEPKKGELTTKELREITKEADLVLRNFIEKEEQSEDILNELCTLYVRGAEIKWEDLYKDENLRRMRLPVYPFEKKRCWIDTTLKTDEANISVNNQKSETISVAQEQIIDKTEVHMQFNRKDGIIKKLKNIIKNSSGMELSEIDITANFFEMGFDSVLLIQVRQGIKDNFLIDVTMRQFLGELSSLDSLANYIEQNLPNEVIIEPINNSDICNPQEKVTKPEPEIAQNIAPDNEIKQIVDQQLKIMLQQLELLKGGNSPATTQSKVGVAEVVQRTENLTAEKTPNLSQNTNREVFVPYKKLEINTRDFFSQKQSEHIKTLMDNYCKRTAQSKKLTQESRYRLANNRNVAGFRPDIKEMVYQIIAERASGSKIWDVDGREYIDISMGFGVYLFGHNSKFITDSVEEELKKGTPLGPMSRLAGEVAALVCEITGMDRAAFYNSGTEAVMVALRIARAVTGKKKIVIFAGSYHGTFDGVLARAHTASQEPKAVPIAPGIPQNMVEDVMILDYNDKQSLEIIRRHSHELAAVLVEPVQSRRPDIQPKEFLQQLRKLTCEMGVALIFDEIISGFRIQPGGAQAWFGIEADLATYGKVAGGGMPIGIVAGRSEYMDAIDGGMWRYGDDSYPGYDDKRTFVAGTFCHHPLAMSAAKASLNYIKEQGEELQNKLNERTAYLVKKLNKYFEDNELPIYMVNYGSLFRFVLKGDIELLFYHLIKRGIYVWEGRNCFLSTAHTDQDIEYIISATIDSIEEMKADEFLTNSPAKNGSGTSLNNISMPLAISNEFKNNIPCKEENIEKIPLTQEQTQLWFLVQSDIDGQVAYNENSIIKLRGDLNFDIMYDAFKQVIKRHEALRTTIEVEGNNQIIHPDISLDMPLIDFSNLNSIDRYEKIGEWLIEEGKKPFDLTKGPLFRINILKEGQQEHTLFFAIHHIIADGWSTGILVNELGELYTSGVRRRDSKLPKPVQFKEYISWQESQKTSASWASARAFWREQFAKAIPMTELPCDYPRPSGRTYRGARYHFSLENSLYTALKTISAKEHGTLYMTMLAGFNLLLHRLSGTEQVVVGIPSAGQSMMGSGRLIGQCVKMLPVNSCINNSITFSEYLGNIKELLMQSFEYQNYSFSDLDDDHEAVHIPQITVMFNMDRPLDAPGFYGLEAEILPYPISFVQYDLGINVVEIEKQLQIDFDYNTDLFDAKTVELWAEYFKALLLEISKKPNDLICTFSLNNQERINNTVKYEKCSELIHIMFEKIAENNPAAIALDFGTKKVTYSELYLRATQIASLITKEGIGRLTAIYVNDITNMTASILASMKSGNPYILLDKNFIDYKLDDIELMITDSEITTGKAVEIRIGKELSNVESIHELNADIKPDDLMCLAHIQHEKGETEKLGISYKHAAIRCSEMKDRLGLQSGERVACFISPIHNAGLEALLPALTAGCCVSIYDTTEIRNMDFNVAIMSFVQWKHLTMESGWEHVESLRIISVSGSQMLNGHVEAWRKTALASTGVIYAYKPERLPFTISTLDISTIELEAPIKKLPLGCIVGGYAYIMDSFMQLTPECIPGCIYVSGFIPFEGNDRCIPDIFSNIRGDNLYNTCENARRLRNGEIELLGNKENTTKIRNYFVDLKYIEAVLYMHPAVSQAYLISKEDGRITAYIAAKGTGISSRELTRYLKHLLPDYVTGITFITMEELPVNPDGCLNISALPTLNEQHREGSDTPRTPLEKEVYAIWSEVLGFSDIGINDDFFEIGGYSLLAIRLVSRMNEVFKVNLGLKTIIDLPTIAGIANEVEKKRVLQDGKEYTGSTQPQLIPDVEHWNEPFPLTDVQQAYWVGRSDAFELGNIATHTYFEVESMELDIKRFNEAWQMLIQRHGMLRTIILPSGEQLTLKEVPPYEIKVLDLCGKETEEAEKELLNIRERMSHQVMQTDKWPLFEISIARIDENRIRIFFSIDALIMDTWSFQILLDEFSMLYQDNTKCFTPLEITFRDYVMTERKLEDSPLFKQSLDYWMERLVSLAPAPDLTLARAPSSLVNPKFIRLSEKLKPNTWDKLKARATTAGLTPSGILLAAYAEILSIWSKNPRFTINLTLFNPLFSHPQVENIIGDFTSLTLLEVDNGSADIFSDRAVRLQRQLWEDLDHRFVSGVRVMRELGRLKGDMTGMLMPVVFTSALINNNATTNKSPMDWMGKLVYSIGQTPQVWLDHEVFEEEGSLVLNWDSVEGLFPDGMLGDMFDAYCLLLNLLADNEDVWGKNRSALINILLPAKQLEEISSDNTTEQKITGTLLHKMFEEKVLENPAALAVVSNGKRLTYGELYTLSNKIGNRLRKEGVCCGELVAVIMEKGWEQVAAVIGILASGAAYLPISSELPKERIEYMLHNGKVKLALTQQRIENRITLPEGVKYISLQGVEIESSSGEPLEAVQTQNDLAYVIYTSGSTGNPKGVMINHIGAVNTIIDINKRFGVTDFDKVFALSSLSFDLSVYDVFGMLAAGGAIVIPEASKTKDPAYWIELMIQEKVTMWNSVPALMEMLVEYTDGRNENLPNTLRLVMMSGDWIPVSLPDRLRKTVPGVQIISLGGATEASIWSVLYPVEKVEPSWKSIPYGKAMLNQKIYVLNSILEICPTWVPGQLYIGGIGLAMGYWRDEAKTKTSFIIHPRTGERLYRTGDMGRYLPDGNIEFLGREDQQVKIQGYRIELGEIEHAIMQHPKVSTAVVSVLDRRENARLAAYVVPKSESEAGETMPSSQGKILTDPLDRLQYKLAQPGARQYRNESFIQLRKPEINEEYINKNFVERRSYRKFLKQNIEFEQLSKLLSNLMQVKIADIVWPKYRYGSAGGVYPIQTYIYIKEGSVANIPQGAYYYRPAEHRLELITNKQIEAEDLEIDKVLFNNSAFTIFLVSNINAIEPMYSEDSLRFSSIEAGLMSQLLEMSAPECYLGLCQAGNFDLSGVKNILGLEDGYIPLNCIFGGCVDESSLKVEALIEEYREYEPLIKLIDEGNVQAHTADISNQGNYDITSELKEFLKEKLPEYMVPTQIIILDALPLTANGKVDRKSLPQPTEILKEEKSEYIPPNSQLEKVLADSIKEVLQIDRIGVHDNFFDLGANSVDIIRLHNKLTGFINKKIPIVEMFKSPNVFALAQYIGNQDDGQLPENEIDSRENKVNEGKARLKKLLQKKEVKVDE</sequence>
<dbReference type="CDD" id="cd02142">
    <property type="entry name" value="McbC_SagB-like_oxidoreductase"/>
    <property type="match status" value="1"/>
</dbReference>
<dbReference type="InterPro" id="IPR023213">
    <property type="entry name" value="CAT-like_dom_sf"/>
</dbReference>
<dbReference type="InterPro" id="IPR010071">
    <property type="entry name" value="AA_adenyl_dom"/>
</dbReference>
<dbReference type="Pfam" id="PF00550">
    <property type="entry name" value="PP-binding"/>
    <property type="match status" value="3"/>
</dbReference>
<dbReference type="GO" id="GO:0030170">
    <property type="term" value="F:pyridoxal phosphate binding"/>
    <property type="evidence" value="ECO:0007669"/>
    <property type="project" value="InterPro"/>
</dbReference>
<evidence type="ECO:0000256" key="7">
    <source>
        <dbReference type="ARBA" id="ARBA00022898"/>
    </source>
</evidence>
<evidence type="ECO:0000256" key="4">
    <source>
        <dbReference type="ARBA" id="ARBA00022553"/>
    </source>
</evidence>
<dbReference type="Pfam" id="PF02801">
    <property type="entry name" value="Ketoacyl-synt_C"/>
    <property type="match status" value="1"/>
</dbReference>
<dbReference type="Pfam" id="PF00109">
    <property type="entry name" value="ketoacyl-synt"/>
    <property type="match status" value="1"/>
</dbReference>
<dbReference type="CDD" id="cd19531">
    <property type="entry name" value="LCL_NRPS-like"/>
    <property type="match status" value="1"/>
</dbReference>
<evidence type="ECO:0000259" key="9">
    <source>
        <dbReference type="PROSITE" id="PS50075"/>
    </source>
</evidence>
<dbReference type="SUPFAM" id="SSF52777">
    <property type="entry name" value="CoA-dependent acyltransferases"/>
    <property type="match status" value="4"/>
</dbReference>
<feature type="domain" description="Ketosynthase family 3 (KS3)" evidence="10">
    <location>
        <begin position="37"/>
        <end position="461"/>
    </location>
</feature>
<organism evidence="11 12">
    <name type="scientific">Ruminiclostridium cellulolyticum (strain ATCC 35319 / DSM 5812 / JCM 6584 / H10)</name>
    <name type="common">Clostridium cellulolyticum</name>
    <dbReference type="NCBI Taxonomy" id="394503"/>
    <lineage>
        <taxon>Bacteria</taxon>
        <taxon>Bacillati</taxon>
        <taxon>Bacillota</taxon>
        <taxon>Clostridia</taxon>
        <taxon>Eubacteriales</taxon>
        <taxon>Oscillospiraceae</taxon>
        <taxon>Ruminiclostridium</taxon>
    </lineage>
</organism>
<dbReference type="FunFam" id="3.30.559.30:FF:000006">
    <property type="entry name" value="Yersiniabactin polyketide/non-ribosomal peptide synthetase"/>
    <property type="match status" value="1"/>
</dbReference>
<keyword evidence="12" id="KW-1185">Reference proteome</keyword>
<dbReference type="FunFam" id="3.40.50.980:FF:000001">
    <property type="entry name" value="Non-ribosomal peptide synthetase"/>
    <property type="match status" value="1"/>
</dbReference>
<dbReference type="OrthoDB" id="2203190at2"/>
<dbReference type="InterPro" id="IPR015422">
    <property type="entry name" value="PyrdxlP-dep_Trfase_small"/>
</dbReference>
<dbReference type="InterPro" id="IPR045851">
    <property type="entry name" value="AMP-bd_C_sf"/>
</dbReference>
<dbReference type="InterPro" id="IPR020845">
    <property type="entry name" value="AMP-binding_CS"/>
</dbReference>
<gene>
    <name evidence="11" type="ordered locus">Ccel_0977</name>
</gene>
<keyword evidence="6" id="KW-0808">Transferase</keyword>
<dbReference type="PANTHER" id="PTHR45527">
    <property type="entry name" value="NONRIBOSOMAL PEPTIDE SYNTHETASE"/>
    <property type="match status" value="1"/>
</dbReference>
<dbReference type="InterPro" id="IPR014031">
    <property type="entry name" value="Ketoacyl_synth_C"/>
</dbReference>
<dbReference type="CDD" id="cd00610">
    <property type="entry name" value="OAT_like"/>
    <property type="match status" value="1"/>
</dbReference>
<evidence type="ECO:0000256" key="8">
    <source>
        <dbReference type="ARBA" id="ARBA00023194"/>
    </source>
</evidence>
<evidence type="ECO:0000313" key="11">
    <source>
        <dbReference type="EMBL" id="ACL75339.1"/>
    </source>
</evidence>
<evidence type="ECO:0000256" key="3">
    <source>
        <dbReference type="ARBA" id="ARBA00022450"/>
    </source>
</evidence>
<dbReference type="InterPro" id="IPR020051">
    <property type="entry name" value="SagB-type_dehydrogenase"/>
</dbReference>
<dbReference type="KEGG" id="cce:Ccel_0977"/>
<dbReference type="GO" id="GO:0031177">
    <property type="term" value="F:phosphopantetheine binding"/>
    <property type="evidence" value="ECO:0007669"/>
    <property type="project" value="InterPro"/>
</dbReference>
<dbReference type="InterPro" id="IPR006162">
    <property type="entry name" value="Ppantetheine_attach_site"/>
</dbReference>
<dbReference type="InterPro" id="IPR057737">
    <property type="entry name" value="Condensation_MtbB-like"/>
</dbReference>
<feature type="domain" description="Carrier" evidence="9">
    <location>
        <begin position="2279"/>
        <end position="2354"/>
    </location>
</feature>
<dbReference type="SUPFAM" id="SSF47336">
    <property type="entry name" value="ACP-like"/>
    <property type="match status" value="3"/>
</dbReference>
<evidence type="ECO:0000256" key="1">
    <source>
        <dbReference type="ARBA" id="ARBA00001957"/>
    </source>
</evidence>
<dbReference type="HOGENOM" id="CLU_224401_0_0_9"/>
<dbReference type="InterPro" id="IPR018201">
    <property type="entry name" value="Ketoacyl_synth_AS"/>
</dbReference>
<dbReference type="InterPro" id="IPR001242">
    <property type="entry name" value="Condensation_dom"/>
</dbReference>
<dbReference type="Gene3D" id="3.40.50.980">
    <property type="match status" value="2"/>
</dbReference>
<dbReference type="CDD" id="cd19535">
    <property type="entry name" value="Cyc_NRPS"/>
    <property type="match status" value="1"/>
</dbReference>
<reference evidence="11 12" key="1">
    <citation type="submission" date="2009-01" db="EMBL/GenBank/DDBJ databases">
        <title>Complete sequence of Clostridium cellulolyticum H10.</title>
        <authorList>
            <consortium name="US DOE Joint Genome Institute"/>
            <person name="Lucas S."/>
            <person name="Copeland A."/>
            <person name="Lapidus A."/>
            <person name="Glavina del Rio T."/>
            <person name="Dalin E."/>
            <person name="Tice H."/>
            <person name="Bruce D."/>
            <person name="Goodwin L."/>
            <person name="Pitluck S."/>
            <person name="Chertkov O."/>
            <person name="Saunders E."/>
            <person name="Brettin T."/>
            <person name="Detter J.C."/>
            <person name="Han C."/>
            <person name="Larimer F."/>
            <person name="Land M."/>
            <person name="Hauser L."/>
            <person name="Kyrpides N."/>
            <person name="Ivanova N."/>
            <person name="Zhou J."/>
            <person name="Richardson P."/>
        </authorList>
    </citation>
    <scope>NUCLEOTIDE SEQUENCE [LARGE SCALE GENOMIC DNA]</scope>
    <source>
        <strain evidence="12">ATCC 35319 / DSM 5812 / JCM 6584 / H10</strain>
    </source>
</reference>
<dbReference type="NCBIfam" id="TIGR01733">
    <property type="entry name" value="AA-adenyl-dom"/>
    <property type="match status" value="1"/>
</dbReference>
<dbReference type="GO" id="GO:0043041">
    <property type="term" value="P:amino acid activation for nonribosomal peptide biosynthetic process"/>
    <property type="evidence" value="ECO:0007669"/>
    <property type="project" value="TreeGrafter"/>
</dbReference>
<dbReference type="PROSITE" id="PS52004">
    <property type="entry name" value="KS3_2"/>
    <property type="match status" value="1"/>
</dbReference>
<dbReference type="Pfam" id="PF00668">
    <property type="entry name" value="Condensation"/>
    <property type="match status" value="2"/>
</dbReference>
<evidence type="ECO:0000256" key="5">
    <source>
        <dbReference type="ARBA" id="ARBA00022598"/>
    </source>
</evidence>
<dbReference type="SMART" id="SM00823">
    <property type="entry name" value="PKS_PP"/>
    <property type="match status" value="3"/>
</dbReference>
<dbReference type="eggNOG" id="COG1020">
    <property type="taxonomic scope" value="Bacteria"/>
</dbReference>
<dbReference type="GO" id="GO:0017000">
    <property type="term" value="P:antibiotic biosynthetic process"/>
    <property type="evidence" value="ECO:0007669"/>
    <property type="project" value="UniProtKB-KW"/>
</dbReference>
<dbReference type="SUPFAM" id="SSF53901">
    <property type="entry name" value="Thiolase-like"/>
    <property type="match status" value="1"/>
</dbReference>
<dbReference type="GO" id="GO:0006633">
    <property type="term" value="P:fatty acid biosynthetic process"/>
    <property type="evidence" value="ECO:0007669"/>
    <property type="project" value="InterPro"/>
</dbReference>
<dbReference type="PANTHER" id="PTHR45527:SF10">
    <property type="entry name" value="PYOCHELIN SYNTHASE PCHF"/>
    <property type="match status" value="1"/>
</dbReference>
<dbReference type="Gene3D" id="1.10.1240.100">
    <property type="match status" value="1"/>
</dbReference>
<dbReference type="InterPro" id="IPR015424">
    <property type="entry name" value="PyrdxlP-dep_Trfase"/>
</dbReference>
<dbReference type="PROSITE" id="PS00012">
    <property type="entry name" value="PHOSPHOPANTETHEINE"/>
    <property type="match status" value="1"/>
</dbReference>
<name>B8I979_RUMCH</name>
<dbReference type="SUPFAM" id="SSF55469">
    <property type="entry name" value="FMN-dependent nitroreductase-like"/>
    <property type="match status" value="1"/>
</dbReference>
<dbReference type="Gene3D" id="3.30.559.30">
    <property type="entry name" value="Nonribosomal peptide synthetase, condensation domain"/>
    <property type="match status" value="2"/>
</dbReference>
<dbReference type="RefSeq" id="WP_015924496.1">
    <property type="nucleotide sequence ID" value="NC_011898.1"/>
</dbReference>
<dbReference type="InterPro" id="IPR014030">
    <property type="entry name" value="Ketoacyl_synth_N"/>
</dbReference>
<dbReference type="eggNOG" id="COG3321">
    <property type="taxonomic scope" value="Bacteria"/>
</dbReference>
<dbReference type="Pfam" id="PF00202">
    <property type="entry name" value="Aminotran_3"/>
    <property type="match status" value="1"/>
</dbReference>
<dbReference type="SUPFAM" id="SSF53383">
    <property type="entry name" value="PLP-dependent transferases"/>
    <property type="match status" value="1"/>
</dbReference>
<dbReference type="GO" id="GO:0008483">
    <property type="term" value="F:transaminase activity"/>
    <property type="evidence" value="ECO:0007669"/>
    <property type="project" value="InterPro"/>
</dbReference>
<feature type="domain" description="Carrier" evidence="9">
    <location>
        <begin position="684"/>
        <end position="762"/>
    </location>
</feature>
<dbReference type="FunFam" id="3.40.50.12780:FF:000012">
    <property type="entry name" value="Non-ribosomal peptide synthetase"/>
    <property type="match status" value="1"/>
</dbReference>
<dbReference type="eggNOG" id="COG0001">
    <property type="taxonomic scope" value="Bacteria"/>
</dbReference>
<dbReference type="GO" id="GO:0044550">
    <property type="term" value="P:secondary metabolite biosynthetic process"/>
    <property type="evidence" value="ECO:0007669"/>
    <property type="project" value="TreeGrafter"/>
</dbReference>
<dbReference type="Proteomes" id="UP000001349">
    <property type="component" value="Chromosome"/>
</dbReference>
<feature type="domain" description="Carrier" evidence="9">
    <location>
        <begin position="3628"/>
        <end position="3703"/>
    </location>
</feature>
<evidence type="ECO:0000259" key="10">
    <source>
        <dbReference type="PROSITE" id="PS52004"/>
    </source>
</evidence>
<dbReference type="Gene3D" id="3.30.559.10">
    <property type="entry name" value="Chloramphenicol acetyltransferase-like domain"/>
    <property type="match status" value="2"/>
</dbReference>
<dbReference type="STRING" id="394503.Ccel_0977"/>